<dbReference type="InterPro" id="IPR011763">
    <property type="entry name" value="COA_CT_C"/>
</dbReference>
<dbReference type="PANTHER" id="PTHR43842">
    <property type="entry name" value="PROPIONYL-COA CARBOXYLASE BETA CHAIN"/>
    <property type="match status" value="1"/>
</dbReference>
<gene>
    <name evidence="3" type="ORF">METZ01_LOCUS208488</name>
</gene>
<evidence type="ECO:0000313" key="3">
    <source>
        <dbReference type="EMBL" id="SVB55634.1"/>
    </source>
</evidence>
<evidence type="ECO:0000259" key="1">
    <source>
        <dbReference type="PROSITE" id="PS50980"/>
    </source>
</evidence>
<organism evidence="3">
    <name type="scientific">marine metagenome</name>
    <dbReference type="NCBI Taxonomy" id="408172"/>
    <lineage>
        <taxon>unclassified sequences</taxon>
        <taxon>metagenomes</taxon>
        <taxon>ecological metagenomes</taxon>
    </lineage>
</organism>
<reference evidence="3" key="1">
    <citation type="submission" date="2018-05" db="EMBL/GenBank/DDBJ databases">
        <authorList>
            <person name="Lanie J.A."/>
            <person name="Ng W.-L."/>
            <person name="Kazmierczak K.M."/>
            <person name="Andrzejewski T.M."/>
            <person name="Davidsen T.M."/>
            <person name="Wayne K.J."/>
            <person name="Tettelin H."/>
            <person name="Glass J.I."/>
            <person name="Rusch D."/>
            <person name="Podicherti R."/>
            <person name="Tsui H.-C.T."/>
            <person name="Winkler M.E."/>
        </authorList>
    </citation>
    <scope>NUCLEOTIDE SEQUENCE</scope>
</reference>
<accession>A0A382EZT9</accession>
<feature type="domain" description="CoA carboxyltransferase N-terminal" evidence="1">
    <location>
        <begin position="1"/>
        <end position="262"/>
    </location>
</feature>
<protein>
    <recommendedName>
        <fullName evidence="4">CoA carboxyltransferase N-terminal domain-containing protein</fullName>
    </recommendedName>
</protein>
<dbReference type="InterPro" id="IPR034733">
    <property type="entry name" value="AcCoA_carboxyl_beta"/>
</dbReference>
<dbReference type="GO" id="GO:0004658">
    <property type="term" value="F:propionyl-CoA carboxylase activity"/>
    <property type="evidence" value="ECO:0007669"/>
    <property type="project" value="TreeGrafter"/>
</dbReference>
<dbReference type="PROSITE" id="PS50980">
    <property type="entry name" value="COA_CT_NTER"/>
    <property type="match status" value="1"/>
</dbReference>
<dbReference type="PROSITE" id="PS50989">
    <property type="entry name" value="COA_CT_CTER"/>
    <property type="match status" value="1"/>
</dbReference>
<sequence length="390" mass="42573">MSWQKELDELRRRESFADELGGADKVKRQQDGGRYTVRERVILMADDGTFHESGKIAGMAEYDANNELSKLTPSNFIFGKAMVNGRPVVIGGDDFTVRGGSADATIREKHNRCEEMANALRLPLIRMVEGSGGGGSVKTIETTGRANVPELESWELLVENIGTVPRIALGLGSVAGLGAAHLAAAHYSVMLKEKSALFVAGPPVVARIGQVLSKNELGGYQIQLKSGAVDHAVDTEEEAFECARMFLSYLPNSVYELPARGSTDDDPNRTIDWLIDAIPRNVRKIYKMRPIVEALVDEGSFFEMGRQYGRSVITSFARLDGWPVALMASDPYSYGGCWTAATCKKVTKFLDLAETFHLPVVYLVDCPGFQIGLEAEQNGTIKEGVRAMSA</sequence>
<dbReference type="InterPro" id="IPR029045">
    <property type="entry name" value="ClpP/crotonase-like_dom_sf"/>
</dbReference>
<evidence type="ECO:0000259" key="2">
    <source>
        <dbReference type="PROSITE" id="PS50989"/>
    </source>
</evidence>
<dbReference type="InterPro" id="IPR051047">
    <property type="entry name" value="AccD/PCCB"/>
</dbReference>
<dbReference type="SUPFAM" id="SSF52096">
    <property type="entry name" value="ClpP/crotonase"/>
    <property type="match status" value="2"/>
</dbReference>
<dbReference type="Pfam" id="PF01039">
    <property type="entry name" value="Carboxyl_trans"/>
    <property type="match status" value="1"/>
</dbReference>
<dbReference type="PANTHER" id="PTHR43842:SF2">
    <property type="entry name" value="PROPIONYL-COA CARBOXYLASE BETA CHAIN, MITOCHONDRIAL"/>
    <property type="match status" value="1"/>
</dbReference>
<dbReference type="EMBL" id="UINC01046967">
    <property type="protein sequence ID" value="SVB55634.1"/>
    <property type="molecule type" value="Genomic_DNA"/>
</dbReference>
<dbReference type="Gene3D" id="3.90.226.10">
    <property type="entry name" value="2-enoyl-CoA Hydratase, Chain A, domain 1"/>
    <property type="match status" value="2"/>
</dbReference>
<feature type="non-terminal residue" evidence="3">
    <location>
        <position position="390"/>
    </location>
</feature>
<dbReference type="AlphaFoldDB" id="A0A382EZT9"/>
<feature type="domain" description="CoA carboxyltransferase C-terminal" evidence="2">
    <location>
        <begin position="266"/>
        <end position="390"/>
    </location>
</feature>
<proteinExistence type="predicted"/>
<dbReference type="InterPro" id="IPR011762">
    <property type="entry name" value="COA_CT_N"/>
</dbReference>
<evidence type="ECO:0008006" key="4">
    <source>
        <dbReference type="Google" id="ProtNLM"/>
    </source>
</evidence>
<name>A0A382EZT9_9ZZZZ</name>